<name>A0A4R7F4C8_9FLAO</name>
<dbReference type="EMBL" id="SOAG01000007">
    <property type="protein sequence ID" value="TDS62081.1"/>
    <property type="molecule type" value="Genomic_DNA"/>
</dbReference>
<dbReference type="RefSeq" id="WP_133712092.1">
    <property type="nucleotide sequence ID" value="NZ_SOAG01000007.1"/>
</dbReference>
<dbReference type="OrthoDB" id="9912028at2"/>
<organism evidence="1 2">
    <name type="scientific">Myroides indicus</name>
    <dbReference type="NCBI Taxonomy" id="1323422"/>
    <lineage>
        <taxon>Bacteria</taxon>
        <taxon>Pseudomonadati</taxon>
        <taxon>Bacteroidota</taxon>
        <taxon>Flavobacteriia</taxon>
        <taxon>Flavobacteriales</taxon>
        <taxon>Flavobacteriaceae</taxon>
        <taxon>Myroides</taxon>
    </lineage>
</organism>
<dbReference type="PROSITE" id="PS51257">
    <property type="entry name" value="PROKAR_LIPOPROTEIN"/>
    <property type="match status" value="1"/>
</dbReference>
<gene>
    <name evidence="1" type="ORF">C8P70_10747</name>
</gene>
<accession>A0A4R7F4C8</accession>
<keyword evidence="2" id="KW-1185">Reference proteome</keyword>
<reference evidence="1 2" key="1">
    <citation type="submission" date="2019-03" db="EMBL/GenBank/DDBJ databases">
        <title>Genomic Encyclopedia of Archaeal and Bacterial Type Strains, Phase II (KMG-II): from individual species to whole genera.</title>
        <authorList>
            <person name="Goeker M."/>
        </authorList>
    </citation>
    <scope>NUCLEOTIDE SEQUENCE [LARGE SCALE GENOMIC DNA]</scope>
    <source>
        <strain evidence="1 2">DSM 28213</strain>
    </source>
</reference>
<protein>
    <submittedName>
        <fullName evidence="1">Uncharacterized protein</fullName>
    </submittedName>
</protein>
<evidence type="ECO:0000313" key="2">
    <source>
        <dbReference type="Proteomes" id="UP000295215"/>
    </source>
</evidence>
<dbReference type="Proteomes" id="UP000295215">
    <property type="component" value="Unassembled WGS sequence"/>
</dbReference>
<comment type="caution">
    <text evidence="1">The sequence shown here is derived from an EMBL/GenBank/DDBJ whole genome shotgun (WGS) entry which is preliminary data.</text>
</comment>
<evidence type="ECO:0000313" key="1">
    <source>
        <dbReference type="EMBL" id="TDS62081.1"/>
    </source>
</evidence>
<sequence>MKKYIFLFAIISLVIGCSQDNQLSESYSDTANLQNTILNSVTLNNICEQIILEYENQIPIGTVTLQHKINLLNSIALQNNTFLMLNLSNYTKITAEEAGIFLTNAEWEYNQLDISEKMNSYLNIILSKDYSFLMLRSDIDHDTFLTDLEKNTLFFILDRVRVELGYHDPTWDKRNIVGIVKGYQNSPAQAVFNAALIKICQE</sequence>
<dbReference type="AlphaFoldDB" id="A0A4R7F4C8"/>
<proteinExistence type="predicted"/>